<protein>
    <submittedName>
        <fullName evidence="5">Glycosyl transferases group 1 family protein</fullName>
    </submittedName>
</protein>
<keyword evidence="6" id="KW-1185">Reference proteome</keyword>
<dbReference type="InterPro" id="IPR028098">
    <property type="entry name" value="Glyco_trans_4-like_N"/>
</dbReference>
<dbReference type="OrthoDB" id="9813214at2"/>
<reference evidence="5 6" key="1">
    <citation type="submission" date="2016-09" db="EMBL/GenBank/DDBJ databases">
        <authorList>
            <person name="Capua I."/>
            <person name="De Benedictis P."/>
            <person name="Joannis T."/>
            <person name="Lombin L.H."/>
            <person name="Cattoli G."/>
        </authorList>
    </citation>
    <scope>NUCLEOTIDE SEQUENCE [LARGE SCALE GENOMIC DNA]</scope>
    <source>
        <strain evidence="5 6">NRS-1</strain>
    </source>
</reference>
<comment type="caution">
    <text evidence="5">The sequence shown here is derived from an EMBL/GenBank/DDBJ whole genome shotgun (WGS) entry which is preliminary data.</text>
</comment>
<dbReference type="SUPFAM" id="SSF53756">
    <property type="entry name" value="UDP-Glycosyltransferase/glycogen phosphorylase"/>
    <property type="match status" value="1"/>
</dbReference>
<dbReference type="InterPro" id="IPR001296">
    <property type="entry name" value="Glyco_trans_1"/>
</dbReference>
<dbReference type="PANTHER" id="PTHR12526:SF629">
    <property type="entry name" value="TEICHURONIC ACID BIOSYNTHESIS GLYCOSYLTRANSFERASE TUAH-RELATED"/>
    <property type="match status" value="1"/>
</dbReference>
<dbReference type="GO" id="GO:0016757">
    <property type="term" value="F:glycosyltransferase activity"/>
    <property type="evidence" value="ECO:0007669"/>
    <property type="project" value="UniProtKB-KW"/>
</dbReference>
<dbReference type="PATRIC" id="fig|237258.4.peg.591"/>
<evidence type="ECO:0000313" key="5">
    <source>
        <dbReference type="EMBL" id="OEL10586.1"/>
    </source>
</evidence>
<name>A0A1E5UCD8_9FLAO</name>
<feature type="domain" description="Glycosyltransferase subfamily 4-like N-terminal" evidence="4">
    <location>
        <begin position="17"/>
        <end position="168"/>
    </location>
</feature>
<proteinExistence type="predicted"/>
<dbReference type="EMBL" id="MKGI01000076">
    <property type="protein sequence ID" value="OEL10586.1"/>
    <property type="molecule type" value="Genomic_DNA"/>
</dbReference>
<feature type="domain" description="Glycosyl transferase family 1" evidence="3">
    <location>
        <begin position="175"/>
        <end position="330"/>
    </location>
</feature>
<keyword evidence="1" id="KW-0328">Glycosyltransferase</keyword>
<dbReference type="KEGG" id="cnr:EB819_11320"/>
<dbReference type="PANTHER" id="PTHR12526">
    <property type="entry name" value="GLYCOSYLTRANSFERASE"/>
    <property type="match status" value="1"/>
</dbReference>
<dbReference type="AlphaFoldDB" id="A0A1E5UCD8"/>
<evidence type="ECO:0000313" key="6">
    <source>
        <dbReference type="Proteomes" id="UP000095601"/>
    </source>
</evidence>
<evidence type="ECO:0000259" key="3">
    <source>
        <dbReference type="Pfam" id="PF00534"/>
    </source>
</evidence>
<accession>A0A1E5UCD8</accession>
<keyword evidence="2 5" id="KW-0808">Transferase</keyword>
<gene>
    <name evidence="5" type="ORF">BHF72_0409</name>
</gene>
<organism evidence="5 6">
    <name type="scientific">Cloacibacterium normanense</name>
    <dbReference type="NCBI Taxonomy" id="237258"/>
    <lineage>
        <taxon>Bacteria</taxon>
        <taxon>Pseudomonadati</taxon>
        <taxon>Bacteroidota</taxon>
        <taxon>Flavobacteriia</taxon>
        <taxon>Flavobacteriales</taxon>
        <taxon>Weeksellaceae</taxon>
    </lineage>
</organism>
<dbReference type="Proteomes" id="UP000095601">
    <property type="component" value="Unassembled WGS sequence"/>
</dbReference>
<dbReference type="RefSeq" id="WP_069799837.1">
    <property type="nucleotide sequence ID" value="NZ_CP034157.1"/>
</dbReference>
<dbReference type="Gene3D" id="3.40.50.2000">
    <property type="entry name" value="Glycogen Phosphorylase B"/>
    <property type="match status" value="2"/>
</dbReference>
<dbReference type="Pfam" id="PF00534">
    <property type="entry name" value="Glycos_transf_1"/>
    <property type="match status" value="1"/>
</dbReference>
<dbReference type="STRING" id="237258.SAMN04489756_104110"/>
<evidence type="ECO:0000256" key="2">
    <source>
        <dbReference type="ARBA" id="ARBA00022679"/>
    </source>
</evidence>
<evidence type="ECO:0000259" key="4">
    <source>
        <dbReference type="Pfam" id="PF13439"/>
    </source>
</evidence>
<sequence>MKILVSVFNNLYTDQRVEKFCKTLHENAYQIEVIGNNWGGNPEMKRPYPFSRISLQSKKLRFAYLEFQWKLFFELLKKADRNTILHANDLDALLPNYLVSKIKGIPLVWDSHEIFTEMPTVTNRWVQHVWRLLENALIRKIKYFITANDSYANWFETNYKIKRPIVIRNFPQKSESPKSFVENSPKIILYQGTINYSRGIDKMIEAMQFIENAEFHIAGRGPFLEEYQQLTKKLHLENKVKFLGNLHPDDLRKITEKADVGLSIEENKGLSYYYSLPNKISDYIQARVPVVVSKFPEMQKIVENYHVGEFITSHEPKHLAEKVKNVLEKGRSSYLPQLEIAAQELCWENEAPKILELYERVAAQQRQFKFTKSSL</sequence>
<dbReference type="Pfam" id="PF13439">
    <property type="entry name" value="Glyco_transf_4"/>
    <property type="match status" value="1"/>
</dbReference>
<evidence type="ECO:0000256" key="1">
    <source>
        <dbReference type="ARBA" id="ARBA00022676"/>
    </source>
</evidence>